<accession>A0A401L1Q4</accession>
<dbReference type="Gene3D" id="3.40.50.720">
    <property type="entry name" value="NAD(P)-binding Rossmann-like Domain"/>
    <property type="match status" value="1"/>
</dbReference>
<dbReference type="Gene3D" id="3.90.25.10">
    <property type="entry name" value="UDP-galactose 4-epimerase, domain 1"/>
    <property type="match status" value="1"/>
</dbReference>
<dbReference type="InterPro" id="IPR051164">
    <property type="entry name" value="NmrA-like_oxidored"/>
</dbReference>
<dbReference type="GO" id="GO:0005634">
    <property type="term" value="C:nucleus"/>
    <property type="evidence" value="ECO:0007669"/>
    <property type="project" value="TreeGrafter"/>
</dbReference>
<evidence type="ECO:0000256" key="1">
    <source>
        <dbReference type="ARBA" id="ARBA00022857"/>
    </source>
</evidence>
<dbReference type="EMBL" id="BDHI01000021">
    <property type="protein sequence ID" value="GCB25450.1"/>
    <property type="molecule type" value="Genomic_DNA"/>
</dbReference>
<evidence type="ECO:0000313" key="3">
    <source>
        <dbReference type="Proteomes" id="UP000286921"/>
    </source>
</evidence>
<organism evidence="2 3">
    <name type="scientific">Aspergillus awamori</name>
    <name type="common">Black koji mold</name>
    <dbReference type="NCBI Taxonomy" id="105351"/>
    <lineage>
        <taxon>Eukaryota</taxon>
        <taxon>Fungi</taxon>
        <taxon>Dikarya</taxon>
        <taxon>Ascomycota</taxon>
        <taxon>Pezizomycotina</taxon>
        <taxon>Eurotiomycetes</taxon>
        <taxon>Eurotiomycetidae</taxon>
        <taxon>Eurotiales</taxon>
        <taxon>Aspergillaceae</taxon>
        <taxon>Aspergillus</taxon>
    </lineage>
</organism>
<dbReference type="STRING" id="105351.A0A401L1Q4"/>
<dbReference type="AlphaFoldDB" id="A0A401L1Q4"/>
<dbReference type="SUPFAM" id="SSF51735">
    <property type="entry name" value="NAD(P)-binding Rossmann-fold domains"/>
    <property type="match status" value="1"/>
</dbReference>
<reference evidence="2 3" key="1">
    <citation type="submission" date="2016-09" db="EMBL/GenBank/DDBJ databases">
        <title>Aspergillus awamori IFM 58123T.</title>
        <authorList>
            <person name="Kusuya Y."/>
            <person name="Shimizu M."/>
            <person name="Takahashi H."/>
            <person name="Yaguchi T."/>
        </authorList>
    </citation>
    <scope>NUCLEOTIDE SEQUENCE [LARGE SCALE GENOMIC DNA]</scope>
    <source>
        <strain evidence="2 3">IFM 58123</strain>
    </source>
</reference>
<gene>
    <name evidence="2" type="ORF">AAWM_08335</name>
</gene>
<comment type="caution">
    <text evidence="2">The sequence shown here is derived from an EMBL/GenBank/DDBJ whole genome shotgun (WGS) entry which is preliminary data.</text>
</comment>
<dbReference type="Proteomes" id="UP000286921">
    <property type="component" value="Unassembled WGS sequence"/>
</dbReference>
<dbReference type="PANTHER" id="PTHR42748">
    <property type="entry name" value="NITROGEN METABOLITE REPRESSION PROTEIN NMRA FAMILY MEMBER"/>
    <property type="match status" value="1"/>
</dbReference>
<proteinExistence type="predicted"/>
<keyword evidence="3" id="KW-1185">Reference proteome</keyword>
<name>A0A401L1Q4_ASPAW</name>
<protein>
    <submittedName>
        <fullName evidence="2">Prestalk A differentiation protein A</fullName>
    </submittedName>
</protein>
<sequence>MSRSLCITSADGHTGFLIAELCLTDPNFANKLGSVTCLSLHPNADSCKELTKLGAKIVSHKPGRLRDTVSTLKSIGADTMCLIPPAHQDKFNITVELIEAAKKANIPNVCFLSSAGCDLAERDRQPRLREFIDLEAMFMSSKGDPSTSTGHSPVIVRPGFYAENLLLYSKQAQEEGLLPLPIGTNHKFAPIALGDVAQVVAHVLTGEGKHGFSDKHRGQLIVLTGPMLATGGELATAASKSIGEDLQFEDISEAEAKKVLHAQAESDESEIQYLLEYYSLVREGKTNYISTTAFHDITGGHPQEPPDFFKVTWPVNKQIIDILHKAICGWKGSGREEFLELKGLISGQSGMVASVRLPLRR</sequence>
<evidence type="ECO:0000313" key="2">
    <source>
        <dbReference type="EMBL" id="GCB25450.1"/>
    </source>
</evidence>
<keyword evidence="1" id="KW-0521">NADP</keyword>
<dbReference type="InterPro" id="IPR036291">
    <property type="entry name" value="NAD(P)-bd_dom_sf"/>
</dbReference>
<dbReference type="PANTHER" id="PTHR42748:SF22">
    <property type="entry name" value="NMRA-LIKE DOMAIN-CONTAINING PROTEIN"/>
    <property type="match status" value="1"/>
</dbReference>